<keyword evidence="5" id="KW-0812">Transmembrane</keyword>
<evidence type="ECO:0000256" key="1">
    <source>
        <dbReference type="ARBA" id="ARBA00006844"/>
    </source>
</evidence>
<dbReference type="PROSITE" id="PS51263">
    <property type="entry name" value="ADF_H"/>
    <property type="match status" value="1"/>
</dbReference>
<keyword evidence="3" id="KW-0009">Actin-binding</keyword>
<comment type="caution">
    <text evidence="5">The sequence shown here is derived from an EMBL/GenBank/DDBJ whole genome shotgun (WGS) entry which is preliminary data.</text>
</comment>
<protein>
    <submittedName>
        <fullName evidence="5">Ferric reductase transmembrane component</fullName>
    </submittedName>
</protein>
<evidence type="ECO:0000256" key="3">
    <source>
        <dbReference type="ARBA" id="ARBA00023203"/>
    </source>
</evidence>
<dbReference type="InterPro" id="IPR017904">
    <property type="entry name" value="ADF/Cofilin"/>
</dbReference>
<dbReference type="PANTHER" id="PTHR11913">
    <property type="entry name" value="COFILIN-RELATED"/>
    <property type="match status" value="1"/>
</dbReference>
<keyword evidence="6" id="KW-1185">Reference proteome</keyword>
<evidence type="ECO:0000313" key="6">
    <source>
        <dbReference type="Proteomes" id="UP001266305"/>
    </source>
</evidence>
<organism evidence="5 6">
    <name type="scientific">Saguinus oedipus</name>
    <name type="common">Cotton-top tamarin</name>
    <name type="synonym">Oedipomidas oedipus</name>
    <dbReference type="NCBI Taxonomy" id="9490"/>
    <lineage>
        <taxon>Eukaryota</taxon>
        <taxon>Metazoa</taxon>
        <taxon>Chordata</taxon>
        <taxon>Craniata</taxon>
        <taxon>Vertebrata</taxon>
        <taxon>Euteleostomi</taxon>
        <taxon>Mammalia</taxon>
        <taxon>Eutheria</taxon>
        <taxon>Euarchontoglires</taxon>
        <taxon>Primates</taxon>
        <taxon>Haplorrhini</taxon>
        <taxon>Platyrrhini</taxon>
        <taxon>Cebidae</taxon>
        <taxon>Callitrichinae</taxon>
        <taxon>Saguinus</taxon>
    </lineage>
</organism>
<comment type="similarity">
    <text evidence="1">Belongs to the actin-binding proteins ADF family.</text>
</comment>
<dbReference type="Proteomes" id="UP001266305">
    <property type="component" value="Unassembled WGS sequence"/>
</dbReference>
<sequence length="119" mass="13163">MASGVAISDGVIKVFTDLKVGKSSTTEEVKQCRKVVLLSCLTEDETNTTLEEGKETLVDDVCWTTDHPYATFAKMLGDATYETKESNEDLVFIFWAPESAPLKGKMVYASSKDDIRKLT</sequence>
<feature type="domain" description="ADF-H" evidence="4">
    <location>
        <begin position="4"/>
        <end position="119"/>
    </location>
</feature>
<gene>
    <name evidence="5" type="primary">CFL1_3</name>
    <name evidence="5" type="ORF">P7K49_015427</name>
</gene>
<evidence type="ECO:0000259" key="4">
    <source>
        <dbReference type="PROSITE" id="PS51263"/>
    </source>
</evidence>
<dbReference type="Pfam" id="PF00241">
    <property type="entry name" value="Cofilin_ADF"/>
    <property type="match status" value="1"/>
</dbReference>
<dbReference type="InterPro" id="IPR029006">
    <property type="entry name" value="ADF-H/Gelsolin-like_dom_sf"/>
</dbReference>
<keyword evidence="5" id="KW-0472">Membrane</keyword>
<keyword evidence="2" id="KW-0007">Acetylation</keyword>
<evidence type="ECO:0000256" key="2">
    <source>
        <dbReference type="ARBA" id="ARBA00022990"/>
    </source>
</evidence>
<dbReference type="InterPro" id="IPR002108">
    <property type="entry name" value="ADF-H"/>
</dbReference>
<dbReference type="Gene3D" id="3.40.20.10">
    <property type="entry name" value="Severin"/>
    <property type="match status" value="1"/>
</dbReference>
<accession>A0ABQ9V979</accession>
<evidence type="ECO:0000313" key="5">
    <source>
        <dbReference type="EMBL" id="KAK2105913.1"/>
    </source>
</evidence>
<reference evidence="5 6" key="1">
    <citation type="submission" date="2023-05" db="EMBL/GenBank/DDBJ databases">
        <title>B98-5 Cell Line De Novo Hybrid Assembly: An Optical Mapping Approach.</title>
        <authorList>
            <person name="Kananen K."/>
            <person name="Auerbach J.A."/>
            <person name="Kautto E."/>
            <person name="Blachly J.S."/>
        </authorList>
    </citation>
    <scope>NUCLEOTIDE SEQUENCE [LARGE SCALE GENOMIC DNA]</scope>
    <source>
        <strain evidence="5">B95-8</strain>
        <tissue evidence="5">Cell line</tissue>
    </source>
</reference>
<name>A0ABQ9V979_SAGOE</name>
<dbReference type="EMBL" id="JASSZA010000007">
    <property type="protein sequence ID" value="KAK2105913.1"/>
    <property type="molecule type" value="Genomic_DNA"/>
</dbReference>
<proteinExistence type="inferred from homology"/>
<dbReference type="SUPFAM" id="SSF55753">
    <property type="entry name" value="Actin depolymerizing proteins"/>
    <property type="match status" value="1"/>
</dbReference>